<sequence length="483" mass="54398">MISNEEKHNQNIIKNRNKKLTKNDQHNTDYEEQHDEEEKLLDPKQQRSEETDEEGEKKVDEAVTKTLSLYERKTVVAVVGKSENKAKIINQLLGFTDADSAPVKVEEGKKASVHKLSDNFVLLDAPSLNDDDLDGSDITKELVKEIDFAILIPTGSGESDSETYKNLKEQTSQVYVIGESETSEQLSKALGDVTVYTSEKYGELRDAITNFLTTSEKDIFFYRHLSNDHKVNKVNAIIAGTTLVTAAEALLPFSAAFICASQITAVVKLNYMYRGRVLTKKEAFAFLPGLFSGAPARTAFLIIKSFLPTTILLEAVGVVVAASYTSSLLLAVKLLFESGRDLEEKRALRKVFDAVDAKLVNTIKTSSSDDLKSLEWWSHLIEKVTTQDLDDLLEKEDAAYEEELEKERKKKEEEEKKEEEKRRAEEEKQRAIEKRKQELANGAEPTVAETIKDGLEKFADKVQEAFQPKKDDESKDGKEDEKK</sequence>
<reference evidence="2 3" key="1">
    <citation type="submission" date="2024-03" db="EMBL/GenBank/DDBJ databases">
        <title>The Acrasis kona genome and developmental transcriptomes reveal deep origins of eukaryotic multicellular pathways.</title>
        <authorList>
            <person name="Sheikh S."/>
            <person name="Fu C.-J."/>
            <person name="Brown M.W."/>
            <person name="Baldauf S.L."/>
        </authorList>
    </citation>
    <scope>NUCLEOTIDE SEQUENCE [LARGE SCALE GENOMIC DNA]</scope>
    <source>
        <strain evidence="2 3">ATCC MYA-3509</strain>
    </source>
</reference>
<organism evidence="2 3">
    <name type="scientific">Acrasis kona</name>
    <dbReference type="NCBI Taxonomy" id="1008807"/>
    <lineage>
        <taxon>Eukaryota</taxon>
        <taxon>Discoba</taxon>
        <taxon>Heterolobosea</taxon>
        <taxon>Tetramitia</taxon>
        <taxon>Eutetramitia</taxon>
        <taxon>Acrasidae</taxon>
        <taxon>Acrasis</taxon>
    </lineage>
</organism>
<dbReference type="EMBL" id="JAOPGA020001097">
    <property type="protein sequence ID" value="KAL0485020.1"/>
    <property type="molecule type" value="Genomic_DNA"/>
</dbReference>
<protein>
    <submittedName>
        <fullName evidence="2">Uncharacterized protein</fullName>
    </submittedName>
</protein>
<name>A0AAW2Z6F8_9EUKA</name>
<feature type="region of interest" description="Disordered" evidence="1">
    <location>
        <begin position="404"/>
        <end position="483"/>
    </location>
</feature>
<feature type="compositionally biased region" description="Basic and acidic residues" evidence="1">
    <location>
        <begin position="450"/>
        <end position="483"/>
    </location>
</feature>
<accession>A0AAW2Z6F8</accession>
<proteinExistence type="predicted"/>
<evidence type="ECO:0000256" key="1">
    <source>
        <dbReference type="SAM" id="MobiDB-lite"/>
    </source>
</evidence>
<gene>
    <name evidence="2" type="ORF">AKO1_003809</name>
</gene>
<dbReference type="Proteomes" id="UP001431209">
    <property type="component" value="Unassembled WGS sequence"/>
</dbReference>
<evidence type="ECO:0000313" key="2">
    <source>
        <dbReference type="EMBL" id="KAL0485020.1"/>
    </source>
</evidence>
<feature type="compositionally biased region" description="Basic and acidic residues" evidence="1">
    <location>
        <begin position="405"/>
        <end position="438"/>
    </location>
</feature>
<dbReference type="AlphaFoldDB" id="A0AAW2Z6F8"/>
<feature type="region of interest" description="Disordered" evidence="1">
    <location>
        <begin position="1"/>
        <end position="60"/>
    </location>
</feature>
<comment type="caution">
    <text evidence="2">The sequence shown here is derived from an EMBL/GenBank/DDBJ whole genome shotgun (WGS) entry which is preliminary data.</text>
</comment>
<feature type="compositionally biased region" description="Basic and acidic residues" evidence="1">
    <location>
        <begin position="21"/>
        <end position="60"/>
    </location>
</feature>
<keyword evidence="3" id="KW-1185">Reference proteome</keyword>
<evidence type="ECO:0000313" key="3">
    <source>
        <dbReference type="Proteomes" id="UP001431209"/>
    </source>
</evidence>